<evidence type="ECO:0000313" key="8">
    <source>
        <dbReference type="Proteomes" id="UP000799770"/>
    </source>
</evidence>
<dbReference type="GO" id="GO:0012505">
    <property type="term" value="C:endomembrane system"/>
    <property type="evidence" value="ECO:0007669"/>
    <property type="project" value="UniProtKB-SubCell"/>
</dbReference>
<keyword evidence="5 6" id="KW-0472">Membrane</keyword>
<organism evidence="7 8">
    <name type="scientific">Lophiotrema nucula</name>
    <dbReference type="NCBI Taxonomy" id="690887"/>
    <lineage>
        <taxon>Eukaryota</taxon>
        <taxon>Fungi</taxon>
        <taxon>Dikarya</taxon>
        <taxon>Ascomycota</taxon>
        <taxon>Pezizomycotina</taxon>
        <taxon>Dothideomycetes</taxon>
        <taxon>Pleosporomycetidae</taxon>
        <taxon>Pleosporales</taxon>
        <taxon>Lophiotremataceae</taxon>
        <taxon>Lophiotrema</taxon>
    </lineage>
</organism>
<dbReference type="CDD" id="cd02435">
    <property type="entry name" value="CCC1"/>
    <property type="match status" value="1"/>
</dbReference>
<evidence type="ECO:0000256" key="5">
    <source>
        <dbReference type="ARBA" id="ARBA00023136"/>
    </source>
</evidence>
<evidence type="ECO:0000256" key="1">
    <source>
        <dbReference type="ARBA" id="ARBA00004127"/>
    </source>
</evidence>
<dbReference type="Proteomes" id="UP000799770">
    <property type="component" value="Unassembled WGS sequence"/>
</dbReference>
<dbReference type="OrthoDB" id="73465at2759"/>
<feature type="transmembrane region" description="Helical" evidence="6">
    <location>
        <begin position="252"/>
        <end position="274"/>
    </location>
</feature>
<evidence type="ECO:0000256" key="3">
    <source>
        <dbReference type="ARBA" id="ARBA00022692"/>
    </source>
</evidence>
<comment type="similarity">
    <text evidence="2">Belongs to the CCC1 family.</text>
</comment>
<feature type="transmembrane region" description="Helical" evidence="6">
    <location>
        <begin position="220"/>
        <end position="240"/>
    </location>
</feature>
<gene>
    <name evidence="7" type="ORF">BDV96DRAFT_490477</name>
</gene>
<protein>
    <submittedName>
        <fullName evidence="7">Putative calcium transporter</fullName>
    </submittedName>
</protein>
<keyword evidence="4 6" id="KW-1133">Transmembrane helix</keyword>
<evidence type="ECO:0000256" key="4">
    <source>
        <dbReference type="ARBA" id="ARBA00022989"/>
    </source>
</evidence>
<comment type="subcellular location">
    <subcellularLocation>
        <location evidence="1">Endomembrane system</location>
        <topology evidence="1">Multi-pass membrane protein</topology>
    </subcellularLocation>
</comment>
<dbReference type="Pfam" id="PF01988">
    <property type="entry name" value="VIT1"/>
    <property type="match status" value="1"/>
</dbReference>
<sequence>MALSCKQIWFGSRTLSPSRDSIDSEQTAFLISAEEITLQHSRAPAKTRIDPRIVSDTIIGLSDGLTVPFALTAGLSALGNTNVVIYGGFAELIAGSISMGLGGYLGAKSEVESYKASQVDTQRKLMMHPAAVNNDVKKILDDVGVSHKLSEQVAKELTEGDEKRLLKFLMHFEHASPEPPSNRALTCAFTIAMGYFIGGFIPLLPYFWVGQDEVQRGLQWSAGIMVLTLFVFGYLKTVVVQSWEVVWKSIRGGVEMVVVGSIAAGAAMGLVVLFSRGGADAN</sequence>
<keyword evidence="3 6" id="KW-0812">Transmembrane</keyword>
<accession>A0A6A5ZD59</accession>
<dbReference type="GO" id="GO:0030026">
    <property type="term" value="P:intracellular manganese ion homeostasis"/>
    <property type="evidence" value="ECO:0007669"/>
    <property type="project" value="InterPro"/>
</dbReference>
<name>A0A6A5ZD59_9PLEO</name>
<proteinExistence type="inferred from homology"/>
<reference evidence="7" key="1">
    <citation type="journal article" date="2020" name="Stud. Mycol.">
        <title>101 Dothideomycetes genomes: a test case for predicting lifestyles and emergence of pathogens.</title>
        <authorList>
            <person name="Haridas S."/>
            <person name="Albert R."/>
            <person name="Binder M."/>
            <person name="Bloem J."/>
            <person name="Labutti K."/>
            <person name="Salamov A."/>
            <person name="Andreopoulos B."/>
            <person name="Baker S."/>
            <person name="Barry K."/>
            <person name="Bills G."/>
            <person name="Bluhm B."/>
            <person name="Cannon C."/>
            <person name="Castanera R."/>
            <person name="Culley D."/>
            <person name="Daum C."/>
            <person name="Ezra D."/>
            <person name="Gonzalez J."/>
            <person name="Henrissat B."/>
            <person name="Kuo A."/>
            <person name="Liang C."/>
            <person name="Lipzen A."/>
            <person name="Lutzoni F."/>
            <person name="Magnuson J."/>
            <person name="Mondo S."/>
            <person name="Nolan M."/>
            <person name="Ohm R."/>
            <person name="Pangilinan J."/>
            <person name="Park H.-J."/>
            <person name="Ramirez L."/>
            <person name="Alfaro M."/>
            <person name="Sun H."/>
            <person name="Tritt A."/>
            <person name="Yoshinaga Y."/>
            <person name="Zwiers L.-H."/>
            <person name="Turgeon B."/>
            <person name="Goodwin S."/>
            <person name="Spatafora J."/>
            <person name="Crous P."/>
            <person name="Grigoriev I."/>
        </authorList>
    </citation>
    <scope>NUCLEOTIDE SEQUENCE</scope>
    <source>
        <strain evidence="7">CBS 627.86</strain>
    </source>
</reference>
<feature type="transmembrane region" description="Helical" evidence="6">
    <location>
        <begin position="184"/>
        <end position="208"/>
    </location>
</feature>
<evidence type="ECO:0000256" key="2">
    <source>
        <dbReference type="ARBA" id="ARBA00007049"/>
    </source>
</evidence>
<dbReference type="InterPro" id="IPR008217">
    <property type="entry name" value="Ccc1_fam"/>
</dbReference>
<dbReference type="GO" id="GO:0005384">
    <property type="term" value="F:manganese ion transmembrane transporter activity"/>
    <property type="evidence" value="ECO:0007669"/>
    <property type="project" value="InterPro"/>
</dbReference>
<evidence type="ECO:0000313" key="7">
    <source>
        <dbReference type="EMBL" id="KAF2117440.1"/>
    </source>
</evidence>
<evidence type="ECO:0000256" key="6">
    <source>
        <dbReference type="SAM" id="Phobius"/>
    </source>
</evidence>
<dbReference type="EMBL" id="ML977319">
    <property type="protein sequence ID" value="KAF2117440.1"/>
    <property type="molecule type" value="Genomic_DNA"/>
</dbReference>
<dbReference type="PANTHER" id="PTHR31851">
    <property type="entry name" value="FE(2+)/MN(2+) TRANSPORTER PCL1"/>
    <property type="match status" value="1"/>
</dbReference>
<dbReference type="AlphaFoldDB" id="A0A6A5ZD59"/>
<keyword evidence="8" id="KW-1185">Reference proteome</keyword>